<keyword evidence="11 17" id="KW-0663">Pyridoxal phosphate</keyword>
<dbReference type="GO" id="GO:0009099">
    <property type="term" value="P:L-valine biosynthetic process"/>
    <property type="evidence" value="ECO:0007669"/>
    <property type="project" value="UniProtKB-UniPathway"/>
</dbReference>
<protein>
    <recommendedName>
        <fullName evidence="18">Branched-chain-amino-acid aminotransferase</fullName>
        <shortName evidence="18">BCAT</shortName>
        <ecNumber evidence="18">2.6.1.42</ecNumber>
    </recommendedName>
</protein>
<comment type="similarity">
    <text evidence="6 16">Belongs to the class-IV pyridoxal-phosphate-dependent aminotransferase family.</text>
</comment>
<dbReference type="PANTHER" id="PTHR42743">
    <property type="entry name" value="AMINO-ACID AMINOTRANSFERASE"/>
    <property type="match status" value="1"/>
</dbReference>
<evidence type="ECO:0000256" key="4">
    <source>
        <dbReference type="ARBA" id="ARBA00004931"/>
    </source>
</evidence>
<evidence type="ECO:0000256" key="14">
    <source>
        <dbReference type="ARBA" id="ARBA00048798"/>
    </source>
</evidence>
<comment type="cofactor">
    <cofactor evidence="1 17">
        <name>pyridoxal 5'-phosphate</name>
        <dbReference type="ChEBI" id="CHEBI:597326"/>
    </cofactor>
</comment>
<evidence type="ECO:0000256" key="5">
    <source>
        <dbReference type="ARBA" id="ARBA00005072"/>
    </source>
</evidence>
<dbReference type="PROSITE" id="PS00770">
    <property type="entry name" value="AA_TRANSFER_CLASS_4"/>
    <property type="match status" value="1"/>
</dbReference>
<dbReference type="GO" id="GO:0009097">
    <property type="term" value="P:isoleucine biosynthetic process"/>
    <property type="evidence" value="ECO:0007669"/>
    <property type="project" value="UniProtKB-UniPathway"/>
</dbReference>
<evidence type="ECO:0000256" key="15">
    <source>
        <dbReference type="ARBA" id="ARBA00049229"/>
    </source>
</evidence>
<keyword evidence="10 18" id="KW-0808">Transferase</keyword>
<evidence type="ECO:0000313" key="19">
    <source>
        <dbReference type="EMBL" id="MYL20843.1"/>
    </source>
</evidence>
<dbReference type="InterPro" id="IPR018300">
    <property type="entry name" value="Aminotrans_IV_CS"/>
</dbReference>
<reference evidence="19 20" key="1">
    <citation type="submission" date="2019-11" db="EMBL/GenBank/DDBJ databases">
        <title>Genome sequences of 17 halophilic strains isolated from different environments.</title>
        <authorList>
            <person name="Furrow R.E."/>
        </authorList>
    </citation>
    <scope>NUCLEOTIDE SEQUENCE [LARGE SCALE GENOMIC DNA]</scope>
    <source>
        <strain evidence="19 20">22511_23_Filter</strain>
    </source>
</reference>
<keyword evidence="12 18" id="KW-0100">Branched-chain amino acid biosynthesis</keyword>
<sequence length="301" mass="34027">MAVMFDKDHFVDDRSLSVSVKNKGLNYGLGCIDGIRAFWNAGQEQLLLFRLDDHLKRFEQSGESLFIKIPYSIEELSYIIKKMLIINRVTQDVYIRPICFKDSNTLRPDLRDPFNHLAVYMDESEYKAEPSFKVGVSSWTRIGSNMIPPQAKTTAGYMNSGLAILEESLNGYDEAVFLTKEGNVSEGATENIFIVKGNEVFTPPVSDDILPGVTRNTVAEILAEELKLPLHEKSLARFQLYDADEIFLTGTAVGIKPVVEVDRRVIGQGKPGKVTLEIQHLYNRMVRGEMPDYLHYCTSVY</sequence>
<dbReference type="OrthoDB" id="9805628at2"/>
<evidence type="ECO:0000256" key="13">
    <source>
        <dbReference type="ARBA" id="ARBA00048212"/>
    </source>
</evidence>
<dbReference type="FunFam" id="3.20.10.10:FF:000002">
    <property type="entry name" value="D-alanine aminotransferase"/>
    <property type="match status" value="1"/>
</dbReference>
<accession>A0A845DTB2</accession>
<evidence type="ECO:0000256" key="2">
    <source>
        <dbReference type="ARBA" id="ARBA00003109"/>
    </source>
</evidence>
<evidence type="ECO:0000256" key="11">
    <source>
        <dbReference type="ARBA" id="ARBA00022898"/>
    </source>
</evidence>
<dbReference type="SUPFAM" id="SSF56752">
    <property type="entry name" value="D-aminoacid aminotransferase-like PLP-dependent enzymes"/>
    <property type="match status" value="1"/>
</dbReference>
<evidence type="ECO:0000256" key="16">
    <source>
        <dbReference type="RuleBase" id="RU004106"/>
    </source>
</evidence>
<dbReference type="Proteomes" id="UP000460949">
    <property type="component" value="Unassembled WGS sequence"/>
</dbReference>
<dbReference type="UniPathway" id="UPA00049">
    <property type="reaction ID" value="UER00062"/>
</dbReference>
<comment type="pathway">
    <text evidence="5 18">Amino-acid biosynthesis; L-leucine biosynthesis; L-leucine from 3-methyl-2-oxobutanoate: step 4/4.</text>
</comment>
<dbReference type="UniPathway" id="UPA00047">
    <property type="reaction ID" value="UER00058"/>
</dbReference>
<dbReference type="GO" id="GO:0009098">
    <property type="term" value="P:L-leucine biosynthetic process"/>
    <property type="evidence" value="ECO:0007669"/>
    <property type="project" value="UniProtKB-UniPathway"/>
</dbReference>
<evidence type="ECO:0000313" key="20">
    <source>
        <dbReference type="Proteomes" id="UP000460949"/>
    </source>
</evidence>
<dbReference type="EC" id="2.6.1.42" evidence="18"/>
<dbReference type="AlphaFoldDB" id="A0A845DTB2"/>
<comment type="catalytic activity">
    <reaction evidence="13 18">
        <text>L-valine + 2-oxoglutarate = 3-methyl-2-oxobutanoate + L-glutamate</text>
        <dbReference type="Rhea" id="RHEA:24813"/>
        <dbReference type="ChEBI" id="CHEBI:11851"/>
        <dbReference type="ChEBI" id="CHEBI:16810"/>
        <dbReference type="ChEBI" id="CHEBI:29985"/>
        <dbReference type="ChEBI" id="CHEBI:57762"/>
        <dbReference type="EC" id="2.6.1.42"/>
    </reaction>
</comment>
<dbReference type="InterPro" id="IPR043131">
    <property type="entry name" value="BCAT-like_N"/>
</dbReference>
<comment type="catalytic activity">
    <reaction evidence="15 18">
        <text>L-leucine + 2-oxoglutarate = 4-methyl-2-oxopentanoate + L-glutamate</text>
        <dbReference type="Rhea" id="RHEA:18321"/>
        <dbReference type="ChEBI" id="CHEBI:16810"/>
        <dbReference type="ChEBI" id="CHEBI:17865"/>
        <dbReference type="ChEBI" id="CHEBI:29985"/>
        <dbReference type="ChEBI" id="CHEBI:57427"/>
        <dbReference type="EC" id="2.6.1.42"/>
    </reaction>
</comment>
<name>A0A845DTB2_9BACI</name>
<dbReference type="Gene3D" id="3.30.470.10">
    <property type="match status" value="1"/>
</dbReference>
<comment type="catalytic activity">
    <reaction evidence="14 18">
        <text>L-isoleucine + 2-oxoglutarate = (S)-3-methyl-2-oxopentanoate + L-glutamate</text>
        <dbReference type="Rhea" id="RHEA:24801"/>
        <dbReference type="ChEBI" id="CHEBI:16810"/>
        <dbReference type="ChEBI" id="CHEBI:29985"/>
        <dbReference type="ChEBI" id="CHEBI:35146"/>
        <dbReference type="ChEBI" id="CHEBI:58045"/>
        <dbReference type="EC" id="2.6.1.42"/>
    </reaction>
</comment>
<dbReference type="InterPro" id="IPR043132">
    <property type="entry name" value="BCAT-like_C"/>
</dbReference>
<keyword evidence="9 18" id="KW-0028">Amino-acid biosynthesis</keyword>
<dbReference type="NCBIfam" id="TIGR01122">
    <property type="entry name" value="ilvE_I"/>
    <property type="match status" value="1"/>
</dbReference>
<dbReference type="Gene3D" id="3.20.10.10">
    <property type="entry name" value="D-amino Acid Aminotransferase, subunit A, domain 2"/>
    <property type="match status" value="1"/>
</dbReference>
<evidence type="ECO:0000256" key="7">
    <source>
        <dbReference type="ARBA" id="ARBA00011738"/>
    </source>
</evidence>
<comment type="subunit">
    <text evidence="7">Homodimer.</text>
</comment>
<dbReference type="PANTHER" id="PTHR42743:SF11">
    <property type="entry name" value="AMINODEOXYCHORISMATE LYASE"/>
    <property type="match status" value="1"/>
</dbReference>
<dbReference type="InterPro" id="IPR050571">
    <property type="entry name" value="Class-IV_PLP-Dep_Aminotrnsfr"/>
</dbReference>
<dbReference type="Pfam" id="PF01063">
    <property type="entry name" value="Aminotran_4"/>
    <property type="match status" value="1"/>
</dbReference>
<dbReference type="UniPathway" id="UPA00048">
    <property type="reaction ID" value="UER00073"/>
</dbReference>
<organism evidence="19 20">
    <name type="scientific">Halobacillus litoralis</name>
    <dbReference type="NCBI Taxonomy" id="45668"/>
    <lineage>
        <taxon>Bacteria</taxon>
        <taxon>Bacillati</taxon>
        <taxon>Bacillota</taxon>
        <taxon>Bacilli</taxon>
        <taxon>Bacillales</taxon>
        <taxon>Bacillaceae</taxon>
        <taxon>Halobacillus</taxon>
    </lineage>
</organism>
<dbReference type="CDD" id="cd00449">
    <property type="entry name" value="PLPDE_IV"/>
    <property type="match status" value="1"/>
</dbReference>
<dbReference type="InterPro" id="IPR001544">
    <property type="entry name" value="Aminotrans_IV"/>
</dbReference>
<dbReference type="RefSeq" id="WP_160838630.1">
    <property type="nucleotide sequence ID" value="NZ_WMEW01000001.1"/>
</dbReference>
<evidence type="ECO:0000256" key="12">
    <source>
        <dbReference type="ARBA" id="ARBA00023304"/>
    </source>
</evidence>
<evidence type="ECO:0000256" key="6">
    <source>
        <dbReference type="ARBA" id="ARBA00009320"/>
    </source>
</evidence>
<evidence type="ECO:0000256" key="18">
    <source>
        <dbReference type="RuleBase" id="RU364094"/>
    </source>
</evidence>
<comment type="pathway">
    <text evidence="3 18">Amino-acid biosynthesis; L-isoleucine biosynthesis; L-isoleucine from 2-oxobutanoate: step 4/4.</text>
</comment>
<dbReference type="EMBL" id="WMET01000003">
    <property type="protein sequence ID" value="MYL20843.1"/>
    <property type="molecule type" value="Genomic_DNA"/>
</dbReference>
<evidence type="ECO:0000256" key="10">
    <source>
        <dbReference type="ARBA" id="ARBA00022679"/>
    </source>
</evidence>
<dbReference type="InterPro" id="IPR036038">
    <property type="entry name" value="Aminotransferase-like"/>
</dbReference>
<evidence type="ECO:0000256" key="3">
    <source>
        <dbReference type="ARBA" id="ARBA00004824"/>
    </source>
</evidence>
<evidence type="ECO:0000256" key="17">
    <source>
        <dbReference type="RuleBase" id="RU004516"/>
    </source>
</evidence>
<evidence type="ECO:0000256" key="1">
    <source>
        <dbReference type="ARBA" id="ARBA00001933"/>
    </source>
</evidence>
<keyword evidence="8 18" id="KW-0032">Aminotransferase</keyword>
<dbReference type="InterPro" id="IPR005785">
    <property type="entry name" value="B_amino_transI"/>
</dbReference>
<comment type="function">
    <text evidence="2 18">Acts on leucine, isoleucine and valine.</text>
</comment>
<comment type="caution">
    <text evidence="19">The sequence shown here is derived from an EMBL/GenBank/DDBJ whole genome shotgun (WGS) entry which is preliminary data.</text>
</comment>
<evidence type="ECO:0000256" key="9">
    <source>
        <dbReference type="ARBA" id="ARBA00022605"/>
    </source>
</evidence>
<dbReference type="GO" id="GO:0004084">
    <property type="term" value="F:branched-chain-amino-acid transaminase activity"/>
    <property type="evidence" value="ECO:0007669"/>
    <property type="project" value="UniProtKB-EC"/>
</dbReference>
<proteinExistence type="inferred from homology"/>
<comment type="pathway">
    <text evidence="4 18">Amino-acid biosynthesis; L-valine biosynthesis; L-valine from pyruvate: step 4/4.</text>
</comment>
<evidence type="ECO:0000256" key="8">
    <source>
        <dbReference type="ARBA" id="ARBA00022576"/>
    </source>
</evidence>
<gene>
    <name evidence="18 19" type="primary">ilvE</name>
    <name evidence="19" type="ORF">GLW04_13150</name>
</gene>